<gene>
    <name evidence="1" type="ORF">HG263_21540</name>
</gene>
<sequence>MTSDVMIALGDYRFSVHSAAYSEFRRVSEYRWRSQERLSRTPAMQYIGPGYDEVTMTGTIYPHFNGGLFQVEAMRAEAVKGKPLLLVDGLGYVRGNYVITRIEETQTDIRVAGVAEKIEFNITLKYYGDDNAI</sequence>
<dbReference type="EMBL" id="JABBPG010000016">
    <property type="protein sequence ID" value="NOU53087.1"/>
    <property type="molecule type" value="Genomic_DNA"/>
</dbReference>
<dbReference type="Pfam" id="PF06995">
    <property type="entry name" value="Phage_P2_GpU"/>
    <property type="match status" value="1"/>
</dbReference>
<proteinExistence type="predicted"/>
<dbReference type="Proteomes" id="UP000586305">
    <property type="component" value="Unassembled WGS sequence"/>
</dbReference>
<name>A0A849VNF3_9GAMM</name>
<evidence type="ECO:0000313" key="1">
    <source>
        <dbReference type="EMBL" id="NOU53087.1"/>
    </source>
</evidence>
<protein>
    <submittedName>
        <fullName evidence="1">Phage tail protein</fullName>
    </submittedName>
</protein>
<reference evidence="1 2" key="1">
    <citation type="submission" date="2020-04" db="EMBL/GenBank/DDBJ databases">
        <title>Pseudoalteromonas caenipelagi sp. nov., isolated from a tidal flat.</title>
        <authorList>
            <person name="Park S."/>
            <person name="Yoon J.-H."/>
        </authorList>
    </citation>
    <scope>NUCLEOTIDE SEQUENCE [LARGE SCALE GENOMIC DNA]</scope>
    <source>
        <strain evidence="1 2">JBTF-M23</strain>
    </source>
</reference>
<organism evidence="1 2">
    <name type="scientific">Pseudoalteromonas caenipelagi</name>
    <dbReference type="NCBI Taxonomy" id="2726988"/>
    <lineage>
        <taxon>Bacteria</taxon>
        <taxon>Pseudomonadati</taxon>
        <taxon>Pseudomonadota</taxon>
        <taxon>Gammaproteobacteria</taxon>
        <taxon>Alteromonadales</taxon>
        <taxon>Pseudoalteromonadaceae</taxon>
        <taxon>Pseudoalteromonas</taxon>
    </lineage>
</organism>
<dbReference type="InterPro" id="IPR016912">
    <property type="entry name" value="Phage_P2_GpU"/>
</dbReference>
<accession>A0A849VNF3</accession>
<comment type="caution">
    <text evidence="1">The sequence shown here is derived from an EMBL/GenBank/DDBJ whole genome shotgun (WGS) entry which is preliminary data.</text>
</comment>
<evidence type="ECO:0000313" key="2">
    <source>
        <dbReference type="Proteomes" id="UP000586305"/>
    </source>
</evidence>
<dbReference type="PIRSF" id="PIRSF029208">
    <property type="entry name" value="Phage_tail_GPU"/>
    <property type="match status" value="1"/>
</dbReference>
<dbReference type="InterPro" id="IPR009734">
    <property type="entry name" value="Myoviridae_GpU"/>
</dbReference>
<dbReference type="RefSeq" id="WP_171628123.1">
    <property type="nucleotide sequence ID" value="NZ_JABBPG010000016.1"/>
</dbReference>
<dbReference type="AlphaFoldDB" id="A0A849VNF3"/>
<keyword evidence="2" id="KW-1185">Reference proteome</keyword>